<organism evidence="2 3">
    <name type="scientific">Phrynocephalus forsythii</name>
    <dbReference type="NCBI Taxonomy" id="171643"/>
    <lineage>
        <taxon>Eukaryota</taxon>
        <taxon>Metazoa</taxon>
        <taxon>Chordata</taxon>
        <taxon>Craniata</taxon>
        <taxon>Vertebrata</taxon>
        <taxon>Euteleostomi</taxon>
        <taxon>Lepidosauria</taxon>
        <taxon>Squamata</taxon>
        <taxon>Bifurcata</taxon>
        <taxon>Unidentata</taxon>
        <taxon>Episquamata</taxon>
        <taxon>Toxicofera</taxon>
        <taxon>Iguania</taxon>
        <taxon>Acrodonta</taxon>
        <taxon>Agamidae</taxon>
        <taxon>Agaminae</taxon>
        <taxon>Phrynocephalus</taxon>
    </lineage>
</organism>
<feature type="non-terminal residue" evidence="2">
    <location>
        <position position="1"/>
    </location>
</feature>
<gene>
    <name evidence="2" type="ORF">JRQ81_004072</name>
</gene>
<comment type="caution">
    <text evidence="2">The sequence shown here is derived from an EMBL/GenBank/DDBJ whole genome shotgun (WGS) entry which is preliminary data.</text>
</comment>
<dbReference type="OrthoDB" id="7607518at2759"/>
<proteinExistence type="predicted"/>
<protein>
    <submittedName>
        <fullName evidence="2">Uncharacterized protein</fullName>
    </submittedName>
</protein>
<dbReference type="Proteomes" id="UP001142489">
    <property type="component" value="Unassembled WGS sequence"/>
</dbReference>
<evidence type="ECO:0000313" key="2">
    <source>
        <dbReference type="EMBL" id="KAJ7317910.1"/>
    </source>
</evidence>
<feature type="region of interest" description="Disordered" evidence="1">
    <location>
        <begin position="75"/>
        <end position="95"/>
    </location>
</feature>
<dbReference type="AlphaFoldDB" id="A0A9Q1AY22"/>
<reference evidence="2" key="1">
    <citation type="journal article" date="2023" name="DNA Res.">
        <title>Chromosome-level genome assembly of Phrynocephalus forsythii using third-generation DNA sequencing and Hi-C analysis.</title>
        <authorList>
            <person name="Qi Y."/>
            <person name="Zhao W."/>
            <person name="Zhao Y."/>
            <person name="Niu C."/>
            <person name="Cao S."/>
            <person name="Zhang Y."/>
        </authorList>
    </citation>
    <scope>NUCLEOTIDE SEQUENCE</scope>
    <source>
        <tissue evidence="2">Muscle</tissue>
    </source>
</reference>
<accession>A0A9Q1AY22</accession>
<dbReference type="EMBL" id="JAPFRF010000011">
    <property type="protein sequence ID" value="KAJ7317910.1"/>
    <property type="molecule type" value="Genomic_DNA"/>
</dbReference>
<evidence type="ECO:0000256" key="1">
    <source>
        <dbReference type="SAM" id="MobiDB-lite"/>
    </source>
</evidence>
<sequence length="95" mass="10773">VSSEVEEMSKEPVSTEEVKEICKKWAEVKTFVEQHHDDPSLAHDRAKTFDSDIMSQFQGMLKRCQKQQIMDSFLVKRPRENPSDAAAQPSSSSSS</sequence>
<evidence type="ECO:0000313" key="3">
    <source>
        <dbReference type="Proteomes" id="UP001142489"/>
    </source>
</evidence>
<name>A0A9Q1AY22_9SAUR</name>
<keyword evidence="3" id="KW-1185">Reference proteome</keyword>